<dbReference type="eggNOG" id="ENOG50311R5">
    <property type="taxonomic scope" value="Bacteria"/>
</dbReference>
<reference evidence="2 3" key="1">
    <citation type="submission" date="2009-01" db="EMBL/GenBank/DDBJ databases">
        <title>Complete sequence of chromosome of Methylobacterium nodulans ORS 2060.</title>
        <authorList>
            <consortium name="US DOE Joint Genome Institute"/>
            <person name="Lucas S."/>
            <person name="Copeland A."/>
            <person name="Lapidus A."/>
            <person name="Glavina del Rio T."/>
            <person name="Dalin E."/>
            <person name="Tice H."/>
            <person name="Bruce D."/>
            <person name="Goodwin L."/>
            <person name="Pitluck S."/>
            <person name="Sims D."/>
            <person name="Brettin T."/>
            <person name="Detter J.C."/>
            <person name="Han C."/>
            <person name="Larimer F."/>
            <person name="Land M."/>
            <person name="Hauser L."/>
            <person name="Kyrpides N."/>
            <person name="Ivanova N."/>
            <person name="Marx C.J."/>
            <person name="Richardson P."/>
        </authorList>
    </citation>
    <scope>NUCLEOTIDE SEQUENCE [LARGE SCALE GENOMIC DNA]</scope>
    <source>
        <strain evidence="3">LMG 21967 / CNCM I-2342 / ORS 2060</strain>
    </source>
</reference>
<keyword evidence="1" id="KW-0732">Signal</keyword>
<feature type="chain" id="PRO_5002871956" description="Secreted protein" evidence="1">
    <location>
        <begin position="27"/>
        <end position="93"/>
    </location>
</feature>
<accession>B8IUQ2</accession>
<feature type="signal peptide" evidence="1">
    <location>
        <begin position="1"/>
        <end position="26"/>
    </location>
</feature>
<protein>
    <recommendedName>
        <fullName evidence="4">Secreted protein</fullName>
    </recommendedName>
</protein>
<evidence type="ECO:0008006" key="4">
    <source>
        <dbReference type="Google" id="ProtNLM"/>
    </source>
</evidence>
<dbReference type="EMBL" id="CP001349">
    <property type="protein sequence ID" value="ACL57120.1"/>
    <property type="molecule type" value="Genomic_DNA"/>
</dbReference>
<keyword evidence="3" id="KW-1185">Reference proteome</keyword>
<proteinExistence type="predicted"/>
<dbReference type="Proteomes" id="UP000008207">
    <property type="component" value="Chromosome"/>
</dbReference>
<gene>
    <name evidence="2" type="ordered locus">Mnod_2137</name>
</gene>
<sequence>MNRRAAMRRRLLLALAALLATAPAQADHHLLKRALQQAGCIPRATTQVLRDGARAIYDVTCLGPDPDRVTIVCTGRVCLPDNPDHHDLLDEIP</sequence>
<dbReference type="OrthoDB" id="9939953at2"/>
<evidence type="ECO:0000313" key="3">
    <source>
        <dbReference type="Proteomes" id="UP000008207"/>
    </source>
</evidence>
<evidence type="ECO:0000256" key="1">
    <source>
        <dbReference type="SAM" id="SignalP"/>
    </source>
</evidence>
<evidence type="ECO:0000313" key="2">
    <source>
        <dbReference type="EMBL" id="ACL57120.1"/>
    </source>
</evidence>
<dbReference type="KEGG" id="mno:Mnod_2137"/>
<organism evidence="2 3">
    <name type="scientific">Methylobacterium nodulans (strain LMG 21967 / CNCM I-2342 / ORS 2060)</name>
    <dbReference type="NCBI Taxonomy" id="460265"/>
    <lineage>
        <taxon>Bacteria</taxon>
        <taxon>Pseudomonadati</taxon>
        <taxon>Pseudomonadota</taxon>
        <taxon>Alphaproteobacteria</taxon>
        <taxon>Hyphomicrobiales</taxon>
        <taxon>Methylobacteriaceae</taxon>
        <taxon>Methylobacterium</taxon>
    </lineage>
</organism>
<dbReference type="STRING" id="460265.Mnod_2137"/>
<name>B8IUQ2_METNO</name>
<dbReference type="HOGENOM" id="CLU_2396296_0_0_5"/>
<dbReference type="AlphaFoldDB" id="B8IUQ2"/>